<sequence>MKRFYKLAEARPVQGGYQVQLDGRGVKTPLGAQQIVPTGPIAEALAAEWNAQPEKLDPALFRFRDLADYAIDMVAPDTDGTIAKLLTFLDTDTLCYRADPDEPIFKRQISVWDPVLAALENRHSVKLERISGIMHRPQPAETVAAIRDYMGRYDAFTLSELITKTSLAASLTIGLGSIEPDADIEQLWSAANLEEDWQVEQWGSDAEAEAVRQRRQSDFMNAHAFGQMLRS</sequence>
<evidence type="ECO:0000313" key="5">
    <source>
        <dbReference type="Proteomes" id="UP000561181"/>
    </source>
</evidence>
<evidence type="ECO:0000256" key="3">
    <source>
        <dbReference type="ARBA" id="ARBA00023186"/>
    </source>
</evidence>
<dbReference type="RefSeq" id="WP_170009610.1">
    <property type="nucleotide sequence ID" value="NZ_JABCRE010000002.1"/>
</dbReference>
<proteinExistence type="inferred from homology"/>
<keyword evidence="3" id="KW-0143">Chaperone</keyword>
<evidence type="ECO:0000256" key="1">
    <source>
        <dbReference type="ARBA" id="ARBA00008231"/>
    </source>
</evidence>
<name>A0A848QJD8_9SPHN</name>
<dbReference type="SUPFAM" id="SSF160909">
    <property type="entry name" value="ATP12-like"/>
    <property type="match status" value="1"/>
</dbReference>
<dbReference type="PANTHER" id="PTHR21013">
    <property type="entry name" value="ATP SYNTHASE MITOCHONDRIAL F1 COMPLEX ASSEMBLY FACTOR 2/ATP12 PROTEIN, MITOCHONDRIAL PRECURSOR"/>
    <property type="match status" value="1"/>
</dbReference>
<comment type="caution">
    <text evidence="4">The sequence shown here is derived from an EMBL/GenBank/DDBJ whole genome shotgun (WGS) entry which is preliminary data.</text>
</comment>
<dbReference type="InterPro" id="IPR011419">
    <property type="entry name" value="ATP12_ATP_synth-F1-assembly"/>
</dbReference>
<comment type="similarity">
    <text evidence="1">Belongs to the ATP12 family.</text>
</comment>
<organism evidence="4 5">
    <name type="scientific">Pontixanthobacter rizhaonensis</name>
    <dbReference type="NCBI Taxonomy" id="2730337"/>
    <lineage>
        <taxon>Bacteria</taxon>
        <taxon>Pseudomonadati</taxon>
        <taxon>Pseudomonadota</taxon>
        <taxon>Alphaproteobacteria</taxon>
        <taxon>Sphingomonadales</taxon>
        <taxon>Erythrobacteraceae</taxon>
        <taxon>Pontixanthobacter</taxon>
    </lineage>
</organism>
<dbReference type="Gene3D" id="1.10.3580.10">
    <property type="entry name" value="ATP12 ATPase"/>
    <property type="match status" value="1"/>
</dbReference>
<gene>
    <name evidence="4" type="ORF">HKD42_01425</name>
</gene>
<keyword evidence="5" id="KW-1185">Reference proteome</keyword>
<evidence type="ECO:0000313" key="4">
    <source>
        <dbReference type="EMBL" id="NMW30717.1"/>
    </source>
</evidence>
<evidence type="ECO:0000256" key="2">
    <source>
        <dbReference type="ARBA" id="ARBA00022946"/>
    </source>
</evidence>
<dbReference type="Pfam" id="PF07542">
    <property type="entry name" value="ATP12"/>
    <property type="match status" value="1"/>
</dbReference>
<dbReference type="AlphaFoldDB" id="A0A848QJD8"/>
<protein>
    <submittedName>
        <fullName evidence="4">Molecular chaperone</fullName>
    </submittedName>
</protein>
<accession>A0A848QJD8</accession>
<dbReference type="PANTHER" id="PTHR21013:SF10">
    <property type="entry name" value="ATP SYNTHASE MITOCHONDRIAL F1 COMPLEX ASSEMBLY FACTOR 2"/>
    <property type="match status" value="1"/>
</dbReference>
<reference evidence="4 5" key="1">
    <citation type="submission" date="2020-04" db="EMBL/GenBank/DDBJ databases">
        <authorList>
            <person name="Liu A."/>
        </authorList>
    </citation>
    <scope>NUCLEOTIDE SEQUENCE [LARGE SCALE GENOMIC DNA]</scope>
    <source>
        <strain evidence="4 5">RZ02</strain>
    </source>
</reference>
<dbReference type="InterPro" id="IPR023335">
    <property type="entry name" value="ATP12_ortho_dom_sf"/>
</dbReference>
<dbReference type="Proteomes" id="UP000561181">
    <property type="component" value="Unassembled WGS sequence"/>
</dbReference>
<dbReference type="EMBL" id="JABCRE010000002">
    <property type="protein sequence ID" value="NMW30717.1"/>
    <property type="molecule type" value="Genomic_DNA"/>
</dbReference>
<dbReference type="GO" id="GO:0043461">
    <property type="term" value="P:proton-transporting ATP synthase complex assembly"/>
    <property type="evidence" value="ECO:0007669"/>
    <property type="project" value="InterPro"/>
</dbReference>
<dbReference type="InterPro" id="IPR042272">
    <property type="entry name" value="ATP12_ATP_synth-F1-assembly_N"/>
</dbReference>
<dbReference type="Gene3D" id="3.30.2180.10">
    <property type="entry name" value="ATP12-like"/>
    <property type="match status" value="1"/>
</dbReference>
<keyword evidence="2" id="KW-0809">Transit peptide</keyword>